<organism evidence="1 2">
    <name type="scientific">Vibrio marisflavi CECT 7928</name>
    <dbReference type="NCBI Taxonomy" id="634439"/>
    <lineage>
        <taxon>Bacteria</taxon>
        <taxon>Pseudomonadati</taxon>
        <taxon>Pseudomonadota</taxon>
        <taxon>Gammaproteobacteria</taxon>
        <taxon>Vibrionales</taxon>
        <taxon>Vibrionaceae</taxon>
        <taxon>Vibrio</taxon>
    </lineage>
</organism>
<dbReference type="EMBL" id="CAKLDM010000003">
    <property type="protein sequence ID" value="CAH0542928.1"/>
    <property type="molecule type" value="Genomic_DNA"/>
</dbReference>
<sequence>MDLLSEPEVVESEVDDWGDFSGVISGLEAEEKAENEAEQTEGQEEGISPEAFEGILGVMFTVVEQATSLIAGVDFAFDCKGKAEVTRAAVPVLSKHGGQFLGWFGDYIEEATLLIAVLCLVHGARSQLQELKQQKIEREKDEKQVPVAQAA</sequence>
<comment type="caution">
    <text evidence="1">The sequence shown here is derived from an EMBL/GenBank/DDBJ whole genome shotgun (WGS) entry which is preliminary data.</text>
</comment>
<protein>
    <submittedName>
        <fullName evidence="1">Uncharacterized protein</fullName>
    </submittedName>
</protein>
<name>A0ABN8E948_9VIBR</name>
<gene>
    <name evidence="1" type="ORF">VMF7928_04306</name>
</gene>
<evidence type="ECO:0000313" key="2">
    <source>
        <dbReference type="Proteomes" id="UP000838748"/>
    </source>
</evidence>
<dbReference type="Proteomes" id="UP000838748">
    <property type="component" value="Unassembled WGS sequence"/>
</dbReference>
<keyword evidence="2" id="KW-1185">Reference proteome</keyword>
<proteinExistence type="predicted"/>
<dbReference type="RefSeq" id="WP_237363783.1">
    <property type="nucleotide sequence ID" value="NZ_CAKLDM010000003.1"/>
</dbReference>
<accession>A0ABN8E948</accession>
<evidence type="ECO:0000313" key="1">
    <source>
        <dbReference type="EMBL" id="CAH0542928.1"/>
    </source>
</evidence>
<reference evidence="1" key="1">
    <citation type="submission" date="2021-11" db="EMBL/GenBank/DDBJ databases">
        <authorList>
            <person name="Rodrigo-Torres L."/>
            <person name="Arahal R. D."/>
            <person name="Lucena T."/>
        </authorList>
    </citation>
    <scope>NUCLEOTIDE SEQUENCE</scope>
    <source>
        <strain evidence="1">CECT 7928</strain>
    </source>
</reference>